<keyword evidence="14" id="KW-1185">Reference proteome</keyword>
<dbReference type="InterPro" id="IPR003817">
    <property type="entry name" value="PS_Dcarbxylase"/>
</dbReference>
<evidence type="ECO:0000256" key="3">
    <source>
        <dbReference type="ARBA" id="ARBA00012243"/>
    </source>
</evidence>
<comment type="caution">
    <text evidence="13">The sequence shown here is derived from an EMBL/GenBank/DDBJ whole genome shotgun (WGS) entry which is preliminary data.</text>
</comment>
<dbReference type="Pfam" id="PF02666">
    <property type="entry name" value="PS_Dcarbxylase"/>
    <property type="match status" value="1"/>
</dbReference>
<dbReference type="EMBL" id="JABXYM010000001">
    <property type="protein sequence ID" value="MCR6096829.1"/>
    <property type="molecule type" value="Genomic_DNA"/>
</dbReference>
<keyword evidence="6" id="KW-0443">Lipid metabolism</keyword>
<dbReference type="RefSeq" id="WP_257821321.1">
    <property type="nucleotide sequence ID" value="NZ_JABXYM010000001.1"/>
</dbReference>
<gene>
    <name evidence="13" type="ORF">HXA33_09700</name>
</gene>
<evidence type="ECO:0000256" key="4">
    <source>
        <dbReference type="ARBA" id="ARBA00022516"/>
    </source>
</evidence>
<evidence type="ECO:0000313" key="13">
    <source>
        <dbReference type="EMBL" id="MCR6096829.1"/>
    </source>
</evidence>
<accession>A0A9Q4FZK6</accession>
<keyword evidence="9 13" id="KW-0456">Lyase</keyword>
<dbReference type="Proteomes" id="UP001057753">
    <property type="component" value="Unassembled WGS sequence"/>
</dbReference>
<comment type="pathway">
    <text evidence="2">Lipid metabolism.</text>
</comment>
<evidence type="ECO:0000256" key="5">
    <source>
        <dbReference type="ARBA" id="ARBA00022793"/>
    </source>
</evidence>
<keyword evidence="4" id="KW-0444">Lipid biosynthesis</keyword>
<dbReference type="AlphaFoldDB" id="A0A9Q4FZK6"/>
<keyword evidence="10" id="KW-1208">Phospholipid metabolism</keyword>
<organism evidence="13 14">
    <name type="scientific">Salipaludibacillus agaradhaerens</name>
    <name type="common">Bacillus agaradhaerens</name>
    <dbReference type="NCBI Taxonomy" id="76935"/>
    <lineage>
        <taxon>Bacteria</taxon>
        <taxon>Bacillati</taxon>
        <taxon>Bacillota</taxon>
        <taxon>Bacilli</taxon>
        <taxon>Bacillales</taxon>
        <taxon>Bacillaceae</taxon>
    </lineage>
</organism>
<evidence type="ECO:0000256" key="1">
    <source>
        <dbReference type="ARBA" id="ARBA00001928"/>
    </source>
</evidence>
<keyword evidence="5" id="KW-0210">Decarboxylase</keyword>
<evidence type="ECO:0000256" key="10">
    <source>
        <dbReference type="ARBA" id="ARBA00023264"/>
    </source>
</evidence>
<keyword evidence="8" id="KW-0594">Phospholipid biosynthesis</keyword>
<protein>
    <recommendedName>
        <fullName evidence="3">phosphatidylserine decarboxylase</fullName>
        <ecNumber evidence="3">4.1.1.65</ecNumber>
    </recommendedName>
</protein>
<keyword evidence="11" id="KW-0670">Pyruvate</keyword>
<comment type="pathway">
    <text evidence="12">Phospholipid metabolism; phosphatidylethanolamine biosynthesis.</text>
</comment>
<proteinExistence type="predicted"/>
<dbReference type="PANTHER" id="PTHR10067:SF6">
    <property type="entry name" value="PHOSPHATIDYLSERINE DECARBOXYLASE PROENZYME, MITOCHONDRIAL"/>
    <property type="match status" value="1"/>
</dbReference>
<comment type="cofactor">
    <cofactor evidence="1">
        <name>pyruvate</name>
        <dbReference type="ChEBI" id="CHEBI:15361"/>
    </cofactor>
</comment>
<evidence type="ECO:0000256" key="7">
    <source>
        <dbReference type="ARBA" id="ARBA00023145"/>
    </source>
</evidence>
<dbReference type="NCBIfam" id="NF002853">
    <property type="entry name" value="PRK03140.1"/>
    <property type="match status" value="1"/>
</dbReference>
<dbReference type="EC" id="4.1.1.65" evidence="3"/>
<sequence>MKKRLYRLMLELTHNPLYNYMLKKAATHTWSRKAIPSFSKTFKINTEEVARQPAEFQHLNDFFSRELKEGARPVSQAVNEIVSPVDGVLSEVGDITDKTLMHIKQKPHSLNTMLGLKGAVNTYLGGKYFVFYLSPKDYHRIHAPYSGHVRRRWALGRYSEPVNHLGFYFGQEPLATNYRLITEFESSKHRFAVVKIGALNVNSIHLSHTEPYSQKGEEIGYFSFGSTVVLLFQQNTIELAQWIADTNKSNVPVKQGETIASWVNHEE</sequence>
<dbReference type="GO" id="GO:0006646">
    <property type="term" value="P:phosphatidylethanolamine biosynthetic process"/>
    <property type="evidence" value="ECO:0007669"/>
    <property type="project" value="TreeGrafter"/>
</dbReference>
<dbReference type="PANTHER" id="PTHR10067">
    <property type="entry name" value="PHOSPHATIDYLSERINE DECARBOXYLASE"/>
    <property type="match status" value="1"/>
</dbReference>
<evidence type="ECO:0000256" key="11">
    <source>
        <dbReference type="ARBA" id="ARBA00023317"/>
    </source>
</evidence>
<reference evidence="13" key="1">
    <citation type="submission" date="2020-06" db="EMBL/GenBank/DDBJ databases">
        <title>Insight into the genomes of haloalkaliphilic bacilli from Kenyan soda lakes.</title>
        <authorList>
            <person name="Mwirichia R."/>
            <person name="Villamizar G.C."/>
            <person name="Poehlein A."/>
            <person name="Mugweru J."/>
            <person name="Kipnyargis A."/>
            <person name="Kiplimo D."/>
            <person name="Orwa P."/>
            <person name="Daniel R."/>
        </authorList>
    </citation>
    <scope>NUCLEOTIDE SEQUENCE</scope>
    <source>
        <strain evidence="13">B1096_S55</strain>
    </source>
</reference>
<evidence type="ECO:0000256" key="2">
    <source>
        <dbReference type="ARBA" id="ARBA00005189"/>
    </source>
</evidence>
<evidence type="ECO:0000313" key="14">
    <source>
        <dbReference type="Proteomes" id="UP001057753"/>
    </source>
</evidence>
<dbReference type="InterPro" id="IPR033177">
    <property type="entry name" value="PSD-B"/>
</dbReference>
<evidence type="ECO:0000256" key="8">
    <source>
        <dbReference type="ARBA" id="ARBA00023209"/>
    </source>
</evidence>
<evidence type="ECO:0000256" key="9">
    <source>
        <dbReference type="ARBA" id="ARBA00023239"/>
    </source>
</evidence>
<dbReference type="GO" id="GO:0004609">
    <property type="term" value="F:phosphatidylserine decarboxylase activity"/>
    <property type="evidence" value="ECO:0007669"/>
    <property type="project" value="UniProtKB-EC"/>
</dbReference>
<dbReference type="NCBIfam" id="TIGR00163">
    <property type="entry name" value="PS_decarb"/>
    <property type="match status" value="1"/>
</dbReference>
<evidence type="ECO:0000256" key="6">
    <source>
        <dbReference type="ARBA" id="ARBA00023098"/>
    </source>
</evidence>
<evidence type="ECO:0000256" key="12">
    <source>
        <dbReference type="ARBA" id="ARBA00024326"/>
    </source>
</evidence>
<name>A0A9Q4FZK6_SALAG</name>
<keyword evidence="7" id="KW-0865">Zymogen</keyword>